<feature type="domain" description="Fe2OG dioxygenase" evidence="7">
    <location>
        <begin position="88"/>
        <end position="194"/>
    </location>
</feature>
<dbReference type="PROSITE" id="PS51471">
    <property type="entry name" value="FE2OG_OXY"/>
    <property type="match status" value="1"/>
</dbReference>
<comment type="cofactor">
    <cofactor evidence="1">
        <name>L-ascorbate</name>
        <dbReference type="ChEBI" id="CHEBI:38290"/>
    </cofactor>
</comment>
<dbReference type="GO" id="GO:0031418">
    <property type="term" value="F:L-ascorbic acid binding"/>
    <property type="evidence" value="ECO:0007669"/>
    <property type="project" value="UniProtKB-KW"/>
</dbReference>
<dbReference type="InterPro" id="IPR005123">
    <property type="entry name" value="Oxoglu/Fe-dep_dioxygenase_dom"/>
</dbReference>
<dbReference type="Pfam" id="PF13640">
    <property type="entry name" value="2OG-FeII_Oxy_3"/>
    <property type="match status" value="1"/>
</dbReference>
<name>A0A6M5YRS4_9BACT</name>
<keyword evidence="6" id="KW-0408">Iron</keyword>
<sequence length="196" mass="22442">MRKEELDGNQVFVIHDFLTPEECREYVRVTERVGYGPAPITTGRGFVMAPEIRNNERVMLDNGAWAAELWERAKPLVPSPFLGHDAIGLNERFRFYRYDPGHTFRPHYDGQFARNDERSQLTFMVYLSGDCEGGDTVIYIQDDGLTLPDGAALRVKPETGKALVFYHYLLHEGAPVTAGRKYVLRTDVMYRVPPEE</sequence>
<dbReference type="EMBL" id="CP053452">
    <property type="protein sequence ID" value="QJW96755.1"/>
    <property type="molecule type" value="Genomic_DNA"/>
</dbReference>
<dbReference type="KEGG" id="ftj:FTUN_4314"/>
<keyword evidence="5" id="KW-0560">Oxidoreductase</keyword>
<dbReference type="GO" id="GO:0005506">
    <property type="term" value="F:iron ion binding"/>
    <property type="evidence" value="ECO:0007669"/>
    <property type="project" value="InterPro"/>
</dbReference>
<evidence type="ECO:0000256" key="1">
    <source>
        <dbReference type="ARBA" id="ARBA00001961"/>
    </source>
</evidence>
<dbReference type="Gene3D" id="2.60.120.620">
    <property type="entry name" value="q2cbj1_9rhob like domain"/>
    <property type="match status" value="1"/>
</dbReference>
<evidence type="ECO:0000313" key="9">
    <source>
        <dbReference type="Proteomes" id="UP000503447"/>
    </source>
</evidence>
<dbReference type="SUPFAM" id="SSF51197">
    <property type="entry name" value="Clavaminate synthase-like"/>
    <property type="match status" value="1"/>
</dbReference>
<keyword evidence="3" id="KW-0847">Vitamin C</keyword>
<dbReference type="RefSeq" id="WP_171472279.1">
    <property type="nucleotide sequence ID" value="NZ_CP053452.2"/>
</dbReference>
<evidence type="ECO:0000256" key="6">
    <source>
        <dbReference type="ARBA" id="ARBA00023004"/>
    </source>
</evidence>
<dbReference type="InterPro" id="IPR044862">
    <property type="entry name" value="Pro_4_hyd_alph_FE2OG_OXY"/>
</dbReference>
<dbReference type="SMART" id="SM00702">
    <property type="entry name" value="P4Hc"/>
    <property type="match status" value="1"/>
</dbReference>
<keyword evidence="4" id="KW-0223">Dioxygenase</keyword>
<evidence type="ECO:0000313" key="8">
    <source>
        <dbReference type="EMBL" id="QJW96755.1"/>
    </source>
</evidence>
<dbReference type="PANTHER" id="PTHR10869">
    <property type="entry name" value="PROLYL 4-HYDROXYLASE ALPHA SUBUNIT"/>
    <property type="match status" value="1"/>
</dbReference>
<evidence type="ECO:0000259" key="7">
    <source>
        <dbReference type="PROSITE" id="PS51471"/>
    </source>
</evidence>
<keyword evidence="2" id="KW-0479">Metal-binding</keyword>
<dbReference type="InterPro" id="IPR006620">
    <property type="entry name" value="Pro_4_hyd_alph"/>
</dbReference>
<dbReference type="Proteomes" id="UP000503447">
    <property type="component" value="Chromosome"/>
</dbReference>
<dbReference type="AlphaFoldDB" id="A0A6M5YRS4"/>
<evidence type="ECO:0000256" key="3">
    <source>
        <dbReference type="ARBA" id="ARBA00022896"/>
    </source>
</evidence>
<protein>
    <recommendedName>
        <fullName evidence="7">Fe2OG dioxygenase domain-containing protein</fullName>
    </recommendedName>
</protein>
<gene>
    <name evidence="8" type="ORF">FTUN_4314</name>
</gene>
<dbReference type="PANTHER" id="PTHR10869:SF236">
    <property type="entry name" value="PROLYL 4-HYDROXYLASE ALPHA SUBUNIT DOMAIN-CONTAINING PROTEIN"/>
    <property type="match status" value="1"/>
</dbReference>
<evidence type="ECO:0000256" key="2">
    <source>
        <dbReference type="ARBA" id="ARBA00022723"/>
    </source>
</evidence>
<evidence type="ECO:0000256" key="4">
    <source>
        <dbReference type="ARBA" id="ARBA00022964"/>
    </source>
</evidence>
<proteinExistence type="predicted"/>
<accession>A0A6M5YRS4</accession>
<evidence type="ECO:0000256" key="5">
    <source>
        <dbReference type="ARBA" id="ARBA00023002"/>
    </source>
</evidence>
<organism evidence="8 9">
    <name type="scientific">Frigoriglobus tundricola</name>
    <dbReference type="NCBI Taxonomy" id="2774151"/>
    <lineage>
        <taxon>Bacteria</taxon>
        <taxon>Pseudomonadati</taxon>
        <taxon>Planctomycetota</taxon>
        <taxon>Planctomycetia</taxon>
        <taxon>Gemmatales</taxon>
        <taxon>Gemmataceae</taxon>
        <taxon>Frigoriglobus</taxon>
    </lineage>
</organism>
<reference evidence="9" key="1">
    <citation type="submission" date="2020-05" db="EMBL/GenBank/DDBJ databases">
        <title>Frigoriglobus tundricola gen. nov., sp. nov., a psychrotolerant cellulolytic planctomycete of the family Gemmataceae with two divergent copies of 16S rRNA gene.</title>
        <authorList>
            <person name="Kulichevskaya I.S."/>
            <person name="Ivanova A.A."/>
            <person name="Naumoff D.G."/>
            <person name="Beletsky A.V."/>
            <person name="Rijpstra W.I.C."/>
            <person name="Sinninghe Damste J.S."/>
            <person name="Mardanov A.V."/>
            <person name="Ravin N.V."/>
            <person name="Dedysh S.N."/>
        </authorList>
    </citation>
    <scope>NUCLEOTIDE SEQUENCE [LARGE SCALE GENOMIC DNA]</scope>
    <source>
        <strain evidence="9">PL17</strain>
    </source>
</reference>
<dbReference type="GO" id="GO:0004656">
    <property type="term" value="F:procollagen-proline 4-dioxygenase activity"/>
    <property type="evidence" value="ECO:0007669"/>
    <property type="project" value="TreeGrafter"/>
</dbReference>
<keyword evidence="9" id="KW-1185">Reference proteome</keyword>
<dbReference type="InterPro" id="IPR045054">
    <property type="entry name" value="P4HA-like"/>
</dbReference>